<comment type="caution">
    <text evidence="13">The sequence shown here is derived from an EMBL/GenBank/DDBJ whole genome shotgun (WGS) entry which is preliminary data.</text>
</comment>
<reference evidence="13" key="1">
    <citation type="submission" date="2022-12" db="EMBL/GenBank/DDBJ databases">
        <title>Genome assemblies of Blomia tropicalis.</title>
        <authorList>
            <person name="Cui Y."/>
        </authorList>
    </citation>
    <scope>NUCLEOTIDE SEQUENCE</scope>
    <source>
        <tissue evidence="13">Adult mites</tissue>
    </source>
</reference>
<evidence type="ECO:0000256" key="4">
    <source>
        <dbReference type="ARBA" id="ARBA00022692"/>
    </source>
</evidence>
<dbReference type="CDD" id="cd09071">
    <property type="entry name" value="FAR_C"/>
    <property type="match status" value="1"/>
</dbReference>
<keyword evidence="14" id="KW-1185">Reference proteome</keyword>
<feature type="compositionally biased region" description="Low complexity" evidence="10">
    <location>
        <begin position="10"/>
        <end position="32"/>
    </location>
</feature>
<protein>
    <recommendedName>
        <fullName evidence="9">Fatty acyl-CoA reductase</fullName>
        <ecNumber evidence="9">1.2.1.84</ecNumber>
    </recommendedName>
</protein>
<dbReference type="Pfam" id="PF07993">
    <property type="entry name" value="NAD_binding_4"/>
    <property type="match status" value="1"/>
</dbReference>
<gene>
    <name evidence="13" type="ORF">RDWZM_010201</name>
</gene>
<dbReference type="Pfam" id="PF03015">
    <property type="entry name" value="Sterile"/>
    <property type="match status" value="1"/>
</dbReference>
<evidence type="ECO:0000313" key="13">
    <source>
        <dbReference type="EMBL" id="KAJ6215701.1"/>
    </source>
</evidence>
<dbReference type="AlphaFoldDB" id="A0A9Q0LYU5"/>
<dbReference type="GO" id="GO:0016020">
    <property type="term" value="C:membrane"/>
    <property type="evidence" value="ECO:0007669"/>
    <property type="project" value="UniProtKB-SubCell"/>
</dbReference>
<dbReference type="GO" id="GO:0005777">
    <property type="term" value="C:peroxisome"/>
    <property type="evidence" value="ECO:0007669"/>
    <property type="project" value="TreeGrafter"/>
</dbReference>
<keyword evidence="7 9" id="KW-0472">Membrane</keyword>
<dbReference type="InterPro" id="IPR026055">
    <property type="entry name" value="FAR"/>
</dbReference>
<comment type="subcellular location">
    <subcellularLocation>
        <location evidence="1">Membrane</location>
        <topology evidence="1">Multi-pass membrane protein</topology>
    </subcellularLocation>
</comment>
<dbReference type="EC" id="1.2.1.84" evidence="9"/>
<dbReference type="InterPro" id="IPR033640">
    <property type="entry name" value="FAR_C"/>
</dbReference>
<dbReference type="PANTHER" id="PTHR11011">
    <property type="entry name" value="MALE STERILITY PROTEIN 2-RELATED"/>
    <property type="match status" value="1"/>
</dbReference>
<evidence type="ECO:0000256" key="10">
    <source>
        <dbReference type="SAM" id="MobiDB-lite"/>
    </source>
</evidence>
<organism evidence="13 14">
    <name type="scientific">Blomia tropicalis</name>
    <name type="common">Mite</name>
    <dbReference type="NCBI Taxonomy" id="40697"/>
    <lineage>
        <taxon>Eukaryota</taxon>
        <taxon>Metazoa</taxon>
        <taxon>Ecdysozoa</taxon>
        <taxon>Arthropoda</taxon>
        <taxon>Chelicerata</taxon>
        <taxon>Arachnida</taxon>
        <taxon>Acari</taxon>
        <taxon>Acariformes</taxon>
        <taxon>Sarcoptiformes</taxon>
        <taxon>Astigmata</taxon>
        <taxon>Glycyphagoidea</taxon>
        <taxon>Echimyopodidae</taxon>
        <taxon>Blomia</taxon>
    </lineage>
</organism>
<dbReference type="GO" id="GO:0080019">
    <property type="term" value="F:alcohol-forming very long-chain fatty acyl-CoA reductase activity"/>
    <property type="evidence" value="ECO:0007669"/>
    <property type="project" value="InterPro"/>
</dbReference>
<accession>A0A9Q0LYU5</accession>
<evidence type="ECO:0000256" key="2">
    <source>
        <dbReference type="ARBA" id="ARBA00005928"/>
    </source>
</evidence>
<comment type="function">
    <text evidence="9">Catalyzes the reduction of fatty acyl-CoA to fatty alcohols.</text>
</comment>
<dbReference type="OrthoDB" id="429813at2759"/>
<comment type="similarity">
    <text evidence="2 9">Belongs to the fatty acyl-CoA reductase family.</text>
</comment>
<evidence type="ECO:0000256" key="9">
    <source>
        <dbReference type="RuleBase" id="RU363097"/>
    </source>
</evidence>
<evidence type="ECO:0000256" key="5">
    <source>
        <dbReference type="ARBA" id="ARBA00022989"/>
    </source>
</evidence>
<dbReference type="InterPro" id="IPR036291">
    <property type="entry name" value="NAD(P)-bd_dom_sf"/>
</dbReference>
<dbReference type="CDD" id="cd05236">
    <property type="entry name" value="FAR-N_SDR_e"/>
    <property type="match status" value="1"/>
</dbReference>
<dbReference type="FunFam" id="3.40.50.720:FF:000143">
    <property type="entry name" value="Fatty acyl-CoA reductase"/>
    <property type="match status" value="1"/>
</dbReference>
<feature type="region of interest" description="Disordered" evidence="10">
    <location>
        <begin position="1"/>
        <end position="34"/>
    </location>
</feature>
<name>A0A9Q0LYU5_BLOTA</name>
<sequence length="544" mass="61258">MATISTTTGNTDNRSSTPNSTTTANATNNNGNEQQTKVTETLNLNDPGYKSVVQFYRGKSILITGATGFVGKVLLEKILRTCPNVERIYLLMRCGTKDGKPPAARLNDLFESRAFSFAKETLPLEKVVAISGDMTAPGLGLSPADRETLVRNVNVVFHSAATVRFHGPLRDFVKQNVLGTEQIMILSKEMPNLESVIFVSTAYANCNLLDIEEKVYPLERSAQTLIDEILTADDNDAPLVGDPRLMGRPNSYTMSKAIAENMVREKYSDLPVVICRPSIVTHSYKEPTDGWCDSMNGLAGTLLLGGLGIARTMEMHCDFNADIIPVDFVANSLLVIGWHTARYADQRQPVIHITSGVKNPVRWGEILNYARMGALRSPSMKLVRPIARNPVSARGLLGKANHLFVKFFSHFVFAFLFDLFLMVTGNPRVMVKVTRKMHRAFDVLEHFTNREWCFRYHAYQRIFAQLSDDEKEQFVSDVERIDWKQYCDTLTLGSRRFLLNEDDSTIEPARRRQRFLSTVYLIFDSTLYLLMFAIALYLGKLMVM</sequence>
<dbReference type="Proteomes" id="UP001142055">
    <property type="component" value="Chromosome 4"/>
</dbReference>
<evidence type="ECO:0000256" key="7">
    <source>
        <dbReference type="ARBA" id="ARBA00023136"/>
    </source>
</evidence>
<keyword evidence="3 9" id="KW-0444">Lipid biosynthesis</keyword>
<evidence type="ECO:0000313" key="14">
    <source>
        <dbReference type="Proteomes" id="UP001142055"/>
    </source>
</evidence>
<evidence type="ECO:0000256" key="3">
    <source>
        <dbReference type="ARBA" id="ARBA00022516"/>
    </source>
</evidence>
<dbReference type="Gene3D" id="3.40.50.720">
    <property type="entry name" value="NAD(P)-binding Rossmann-like Domain"/>
    <property type="match status" value="1"/>
</dbReference>
<evidence type="ECO:0000256" key="1">
    <source>
        <dbReference type="ARBA" id="ARBA00004141"/>
    </source>
</evidence>
<keyword evidence="9" id="KW-0521">NADP</keyword>
<proteinExistence type="inferred from homology"/>
<feature type="domain" description="Fatty acyl-CoA reductase C-terminal" evidence="11">
    <location>
        <begin position="410"/>
        <end position="501"/>
    </location>
</feature>
<keyword evidence="5 9" id="KW-1133">Transmembrane helix</keyword>
<evidence type="ECO:0000259" key="12">
    <source>
        <dbReference type="Pfam" id="PF07993"/>
    </source>
</evidence>
<dbReference type="EMBL" id="JAPWDV010000004">
    <property type="protein sequence ID" value="KAJ6215701.1"/>
    <property type="molecule type" value="Genomic_DNA"/>
</dbReference>
<dbReference type="InterPro" id="IPR013120">
    <property type="entry name" value="FAR_NAD-bd"/>
</dbReference>
<keyword evidence="9" id="KW-0560">Oxidoreductase</keyword>
<dbReference type="GO" id="GO:0035336">
    <property type="term" value="P:long-chain fatty-acyl-CoA metabolic process"/>
    <property type="evidence" value="ECO:0007669"/>
    <property type="project" value="TreeGrafter"/>
</dbReference>
<evidence type="ECO:0000259" key="11">
    <source>
        <dbReference type="Pfam" id="PF03015"/>
    </source>
</evidence>
<dbReference type="OMA" id="CEVKHIY"/>
<dbReference type="GO" id="GO:0102965">
    <property type="term" value="F:alcohol-forming long-chain fatty acyl-CoA reductase activity"/>
    <property type="evidence" value="ECO:0007669"/>
    <property type="project" value="UniProtKB-EC"/>
</dbReference>
<evidence type="ECO:0000256" key="6">
    <source>
        <dbReference type="ARBA" id="ARBA00023098"/>
    </source>
</evidence>
<dbReference type="PANTHER" id="PTHR11011:SF116">
    <property type="entry name" value="FATTY ACYL-COA REDUCTASE CG5065-RELATED"/>
    <property type="match status" value="1"/>
</dbReference>
<feature type="transmembrane region" description="Helical" evidence="9">
    <location>
        <begin position="519"/>
        <end position="538"/>
    </location>
</feature>
<keyword evidence="6 9" id="KW-0443">Lipid metabolism</keyword>
<feature type="domain" description="Thioester reductase (TE)" evidence="12">
    <location>
        <begin position="63"/>
        <end position="332"/>
    </location>
</feature>
<feature type="transmembrane region" description="Helical" evidence="9">
    <location>
        <begin position="407"/>
        <end position="429"/>
    </location>
</feature>
<comment type="catalytic activity">
    <reaction evidence="8 9">
        <text>a long-chain fatty acyl-CoA + 2 NADPH + 2 H(+) = a long-chain primary fatty alcohol + 2 NADP(+) + CoA</text>
        <dbReference type="Rhea" id="RHEA:52716"/>
        <dbReference type="ChEBI" id="CHEBI:15378"/>
        <dbReference type="ChEBI" id="CHEBI:57287"/>
        <dbReference type="ChEBI" id="CHEBI:57783"/>
        <dbReference type="ChEBI" id="CHEBI:58349"/>
        <dbReference type="ChEBI" id="CHEBI:77396"/>
        <dbReference type="ChEBI" id="CHEBI:83139"/>
        <dbReference type="EC" id="1.2.1.84"/>
    </reaction>
</comment>
<dbReference type="SUPFAM" id="SSF51735">
    <property type="entry name" value="NAD(P)-binding Rossmann-fold domains"/>
    <property type="match status" value="1"/>
</dbReference>
<evidence type="ECO:0000256" key="8">
    <source>
        <dbReference type="ARBA" id="ARBA00052530"/>
    </source>
</evidence>
<keyword evidence="4 9" id="KW-0812">Transmembrane</keyword>